<keyword evidence="2" id="KW-1185">Reference proteome</keyword>
<evidence type="ECO:0000313" key="1">
    <source>
        <dbReference type="EMBL" id="KAH0822098.1"/>
    </source>
</evidence>
<proteinExistence type="predicted"/>
<organism evidence="1 2">
    <name type="scientific">Tenebrio molitor</name>
    <name type="common">Yellow mealworm beetle</name>
    <dbReference type="NCBI Taxonomy" id="7067"/>
    <lineage>
        <taxon>Eukaryota</taxon>
        <taxon>Metazoa</taxon>
        <taxon>Ecdysozoa</taxon>
        <taxon>Arthropoda</taxon>
        <taxon>Hexapoda</taxon>
        <taxon>Insecta</taxon>
        <taxon>Pterygota</taxon>
        <taxon>Neoptera</taxon>
        <taxon>Endopterygota</taxon>
        <taxon>Coleoptera</taxon>
        <taxon>Polyphaga</taxon>
        <taxon>Cucujiformia</taxon>
        <taxon>Tenebrionidae</taxon>
        <taxon>Tenebrio</taxon>
    </lineage>
</organism>
<accession>A0A8J6LKB0</accession>
<dbReference type="Proteomes" id="UP000719412">
    <property type="component" value="Unassembled WGS sequence"/>
</dbReference>
<gene>
    <name evidence="1" type="ORF">GEV33_000693</name>
</gene>
<reference evidence="1" key="1">
    <citation type="journal article" date="2020" name="J Insects Food Feed">
        <title>The yellow mealworm (Tenebrio molitor) genome: a resource for the emerging insects as food and feed industry.</title>
        <authorList>
            <person name="Eriksson T."/>
            <person name="Andere A."/>
            <person name="Kelstrup H."/>
            <person name="Emery V."/>
            <person name="Picard C."/>
        </authorList>
    </citation>
    <scope>NUCLEOTIDE SEQUENCE</scope>
    <source>
        <strain evidence="1">Stoneville</strain>
        <tissue evidence="1">Whole head</tissue>
    </source>
</reference>
<comment type="caution">
    <text evidence="1">The sequence shown here is derived from an EMBL/GenBank/DDBJ whole genome shotgun (WGS) entry which is preliminary data.</text>
</comment>
<protein>
    <submittedName>
        <fullName evidence="1">Uncharacterized protein</fullName>
    </submittedName>
</protein>
<reference evidence="1" key="2">
    <citation type="submission" date="2021-08" db="EMBL/GenBank/DDBJ databases">
        <authorList>
            <person name="Eriksson T."/>
        </authorList>
    </citation>
    <scope>NUCLEOTIDE SEQUENCE</scope>
    <source>
        <strain evidence="1">Stoneville</strain>
        <tissue evidence="1">Whole head</tissue>
    </source>
</reference>
<sequence length="175" mass="19897">MLSSLRTGTGTEDVYEPSVWWYEKLLFLVPHVKTRKTKSTLDYLSQDTSPETEIQDESEDTVYSEHVETPHTTSKKRKLKENVPADPIIEKTVATLQVLGNKLGEDSAKSSTAKTDIQVYAEYVARELAFIGDEMLLNDAKHSINNVLYEAKKNWLKMKKENEQSQDAFLLDGVL</sequence>
<name>A0A8J6LKB0_TENMO</name>
<dbReference type="AlphaFoldDB" id="A0A8J6LKB0"/>
<dbReference type="EMBL" id="JABDTM020004339">
    <property type="protein sequence ID" value="KAH0822098.1"/>
    <property type="molecule type" value="Genomic_DNA"/>
</dbReference>
<evidence type="ECO:0000313" key="2">
    <source>
        <dbReference type="Proteomes" id="UP000719412"/>
    </source>
</evidence>